<protein>
    <submittedName>
        <fullName evidence="3">CNH domain-containing protein</fullName>
    </submittedName>
</protein>
<feature type="compositionally biased region" description="Low complexity" evidence="1">
    <location>
        <begin position="70"/>
        <end position="87"/>
    </location>
</feature>
<keyword evidence="2" id="KW-1185">Reference proteome</keyword>
<accession>A0A0M3IBD2</accession>
<dbReference type="WBParaSite" id="ALUE_0001501201-mRNA-1">
    <property type="protein sequence ID" value="ALUE_0001501201-mRNA-1"/>
    <property type="gene ID" value="ALUE_0001501201"/>
</dbReference>
<name>A0A0M3IBD2_ASCLU</name>
<dbReference type="Proteomes" id="UP000036681">
    <property type="component" value="Unplaced"/>
</dbReference>
<organism evidence="2 3">
    <name type="scientific">Ascaris lumbricoides</name>
    <name type="common">Giant roundworm</name>
    <dbReference type="NCBI Taxonomy" id="6252"/>
    <lineage>
        <taxon>Eukaryota</taxon>
        <taxon>Metazoa</taxon>
        <taxon>Ecdysozoa</taxon>
        <taxon>Nematoda</taxon>
        <taxon>Chromadorea</taxon>
        <taxon>Rhabditida</taxon>
        <taxon>Spirurina</taxon>
        <taxon>Ascaridomorpha</taxon>
        <taxon>Ascaridoidea</taxon>
        <taxon>Ascarididae</taxon>
        <taxon>Ascaris</taxon>
    </lineage>
</organism>
<proteinExistence type="predicted"/>
<evidence type="ECO:0000313" key="3">
    <source>
        <dbReference type="WBParaSite" id="ALUE_0001501201-mRNA-1"/>
    </source>
</evidence>
<evidence type="ECO:0000313" key="2">
    <source>
        <dbReference type="Proteomes" id="UP000036681"/>
    </source>
</evidence>
<feature type="region of interest" description="Disordered" evidence="1">
    <location>
        <begin position="1"/>
        <end position="21"/>
    </location>
</feature>
<dbReference type="AlphaFoldDB" id="A0A0M3IBD2"/>
<evidence type="ECO:0000256" key="1">
    <source>
        <dbReference type="SAM" id="MobiDB-lite"/>
    </source>
</evidence>
<sequence>MNVYARVTTRKNSAPSPASPLVEKQAFLPSETTSAASSAVSSPASRKACTTWSTSRPSWPPCYTDICTNSSPTSRRTSDSTSRLPPRCTQQFASTSPAVRVQHSSETLKISGQGERLSSFRAFKYQSYVIALQDRVVLYNLKL</sequence>
<feature type="region of interest" description="Disordered" evidence="1">
    <location>
        <begin position="69"/>
        <end position="96"/>
    </location>
</feature>
<reference evidence="3" key="1">
    <citation type="submission" date="2017-02" db="UniProtKB">
        <authorList>
            <consortium name="WormBaseParasite"/>
        </authorList>
    </citation>
    <scope>IDENTIFICATION</scope>
</reference>